<dbReference type="CDD" id="cd10448">
    <property type="entry name" value="GIY-YIG_unchar_3"/>
    <property type="match status" value="1"/>
</dbReference>
<dbReference type="PANTHER" id="PTHR34477">
    <property type="entry name" value="UPF0213 PROTEIN YHBQ"/>
    <property type="match status" value="1"/>
</dbReference>
<dbReference type="InterPro" id="IPR035901">
    <property type="entry name" value="GIY-YIG_endonuc_sf"/>
</dbReference>
<accession>A0A1F4PPX1</accession>
<name>A0A1F4PPX1_UNCK3</name>
<proteinExistence type="inferred from homology"/>
<gene>
    <name evidence="3" type="ORF">A2994_03040</name>
</gene>
<dbReference type="PANTHER" id="PTHR34477:SF5">
    <property type="entry name" value="BSL5627 PROTEIN"/>
    <property type="match status" value="1"/>
</dbReference>
<dbReference type="Proteomes" id="UP000179010">
    <property type="component" value="Unassembled WGS sequence"/>
</dbReference>
<dbReference type="AlphaFoldDB" id="A0A1F4PPX1"/>
<evidence type="ECO:0000259" key="2">
    <source>
        <dbReference type="PROSITE" id="PS50164"/>
    </source>
</evidence>
<dbReference type="SUPFAM" id="SSF82771">
    <property type="entry name" value="GIY-YIG endonuclease"/>
    <property type="match status" value="1"/>
</dbReference>
<dbReference type="PROSITE" id="PS50164">
    <property type="entry name" value="GIY_YIG"/>
    <property type="match status" value="1"/>
</dbReference>
<evidence type="ECO:0000313" key="4">
    <source>
        <dbReference type="Proteomes" id="UP000179010"/>
    </source>
</evidence>
<dbReference type="InterPro" id="IPR050190">
    <property type="entry name" value="UPF0213_domain"/>
</dbReference>
<evidence type="ECO:0000313" key="3">
    <source>
        <dbReference type="EMBL" id="OGB85704.1"/>
    </source>
</evidence>
<dbReference type="InterPro" id="IPR000305">
    <property type="entry name" value="GIY-YIG_endonuc"/>
</dbReference>
<comment type="similarity">
    <text evidence="1">Belongs to the UPF0213 family.</text>
</comment>
<evidence type="ECO:0000256" key="1">
    <source>
        <dbReference type="ARBA" id="ARBA00007435"/>
    </source>
</evidence>
<reference evidence="3 4" key="1">
    <citation type="journal article" date="2016" name="Nat. Commun.">
        <title>Thousands of microbial genomes shed light on interconnected biogeochemical processes in an aquifer system.</title>
        <authorList>
            <person name="Anantharaman K."/>
            <person name="Brown C.T."/>
            <person name="Hug L.A."/>
            <person name="Sharon I."/>
            <person name="Castelle C.J."/>
            <person name="Probst A.J."/>
            <person name="Thomas B.C."/>
            <person name="Singh A."/>
            <person name="Wilkins M.J."/>
            <person name="Karaoz U."/>
            <person name="Brodie E.L."/>
            <person name="Williams K.H."/>
            <person name="Hubbard S.S."/>
            <person name="Banfield J.F."/>
        </authorList>
    </citation>
    <scope>NUCLEOTIDE SEQUENCE [LARGE SCALE GENOMIC DNA]</scope>
</reference>
<dbReference type="Pfam" id="PF01541">
    <property type="entry name" value="GIY-YIG"/>
    <property type="match status" value="1"/>
</dbReference>
<comment type="caution">
    <text evidence="3">The sequence shown here is derived from an EMBL/GenBank/DDBJ whole genome shotgun (WGS) entry which is preliminary data.</text>
</comment>
<protein>
    <recommendedName>
        <fullName evidence="2">GIY-YIG domain-containing protein</fullName>
    </recommendedName>
</protein>
<sequence length="103" mass="11935">MIKGGFVYIMGSYKLTLYTGVTNNLIRRVYEHKYSLVPGFTAKYKCHNLLYYETSDFIEPAIIREKQIKDLNRIDKIKLIKTINPNLEDLYSQILGASADLPE</sequence>
<dbReference type="EMBL" id="METE01000001">
    <property type="protein sequence ID" value="OGB85704.1"/>
    <property type="molecule type" value="Genomic_DNA"/>
</dbReference>
<organism evidence="3 4">
    <name type="scientific">candidate division Kazan bacterium RIFCSPLOWO2_01_FULL_48_13</name>
    <dbReference type="NCBI Taxonomy" id="1798539"/>
    <lineage>
        <taxon>Bacteria</taxon>
        <taxon>Bacteria division Kazan-3B-28</taxon>
    </lineage>
</organism>
<feature type="domain" description="GIY-YIG" evidence="2">
    <location>
        <begin position="3"/>
        <end position="78"/>
    </location>
</feature>
<dbReference type="Gene3D" id="3.40.1440.10">
    <property type="entry name" value="GIY-YIG endonuclease"/>
    <property type="match status" value="1"/>
</dbReference>